<reference evidence="1" key="2">
    <citation type="submission" date="2020-08" db="EMBL/GenBank/DDBJ databases">
        <authorList>
            <person name="Chen M."/>
            <person name="Teng W."/>
            <person name="Zhao L."/>
            <person name="Hu C."/>
            <person name="Zhou Y."/>
            <person name="Han B."/>
            <person name="Song L."/>
            <person name="Shu W."/>
        </authorList>
    </citation>
    <scope>NUCLEOTIDE SEQUENCE</scope>
    <source>
        <strain evidence="1">FACHB-1375</strain>
    </source>
</reference>
<dbReference type="RefSeq" id="WP_190469114.1">
    <property type="nucleotide sequence ID" value="NZ_JACJPW010000066.1"/>
</dbReference>
<organism evidence="1 2">
    <name type="scientific">Aerosakkonema funiforme FACHB-1375</name>
    <dbReference type="NCBI Taxonomy" id="2949571"/>
    <lineage>
        <taxon>Bacteria</taxon>
        <taxon>Bacillati</taxon>
        <taxon>Cyanobacteriota</taxon>
        <taxon>Cyanophyceae</taxon>
        <taxon>Oscillatoriophycideae</taxon>
        <taxon>Aerosakkonematales</taxon>
        <taxon>Aerosakkonemataceae</taxon>
        <taxon>Aerosakkonema</taxon>
    </lineage>
</organism>
<reference evidence="1" key="1">
    <citation type="journal article" date="2015" name="ISME J.">
        <title>Draft Genome Sequence of Streptomyces incarnatus NRRL8089, which Produces the Nucleoside Antibiotic Sinefungin.</title>
        <authorList>
            <person name="Oshima K."/>
            <person name="Hattori M."/>
            <person name="Shimizu H."/>
            <person name="Fukuda K."/>
            <person name="Nemoto M."/>
            <person name="Inagaki K."/>
            <person name="Tamura T."/>
        </authorList>
    </citation>
    <scope>NUCLEOTIDE SEQUENCE</scope>
    <source>
        <strain evidence="1">FACHB-1375</strain>
    </source>
</reference>
<accession>A0A926VHG9</accession>
<proteinExistence type="predicted"/>
<evidence type="ECO:0000313" key="1">
    <source>
        <dbReference type="EMBL" id="MBD2183872.1"/>
    </source>
</evidence>
<dbReference type="Proteomes" id="UP000641646">
    <property type="component" value="Unassembled WGS sequence"/>
</dbReference>
<dbReference type="EMBL" id="JACJPW010000066">
    <property type="protein sequence ID" value="MBD2183872.1"/>
    <property type="molecule type" value="Genomic_DNA"/>
</dbReference>
<evidence type="ECO:0000313" key="2">
    <source>
        <dbReference type="Proteomes" id="UP000641646"/>
    </source>
</evidence>
<keyword evidence="2" id="KW-1185">Reference proteome</keyword>
<sequence length="115" mass="13328">MTELYDLLSKIQRKPGMYIGSPSVSDLFMFLCGYHHSHQELGIPFSEQEKEFREFQPWLQKKFKISTSASWARVILLYSADEADAFKNFFDLLAEFKAQQKQPSTMLASDGRVSH</sequence>
<protein>
    <submittedName>
        <fullName evidence="1">Uncharacterized protein</fullName>
    </submittedName>
</protein>
<dbReference type="AlphaFoldDB" id="A0A926VHG9"/>
<name>A0A926VHG9_9CYAN</name>
<comment type="caution">
    <text evidence="1">The sequence shown here is derived from an EMBL/GenBank/DDBJ whole genome shotgun (WGS) entry which is preliminary data.</text>
</comment>
<gene>
    <name evidence="1" type="ORF">H6G03_22860</name>
</gene>